<sequence length="96" mass="10704">MRKASASNCREITSKNNNSSSKGKNPAVEEPKMPKLSQIERAAPLPSIRPISHITARRERAAAGMVLENRFSPLSQTFRPKRSHPPTIEEDNEEVP</sequence>
<accession>A0A381L7U6</accession>
<feature type="compositionally biased region" description="Low complexity" evidence="1">
    <location>
        <begin position="14"/>
        <end position="25"/>
    </location>
</feature>
<feature type="compositionally biased region" description="Polar residues" evidence="1">
    <location>
        <begin position="1"/>
        <end position="11"/>
    </location>
</feature>
<feature type="region of interest" description="Disordered" evidence="1">
    <location>
        <begin position="67"/>
        <end position="96"/>
    </location>
</feature>
<name>A0A381L7U6_BLUGR</name>
<proteinExistence type="predicted"/>
<feature type="region of interest" description="Disordered" evidence="1">
    <location>
        <begin position="1"/>
        <end position="51"/>
    </location>
</feature>
<evidence type="ECO:0000313" key="2">
    <source>
        <dbReference type="EMBL" id="SUZ09276.1"/>
    </source>
</evidence>
<feature type="non-terminal residue" evidence="2">
    <location>
        <position position="96"/>
    </location>
</feature>
<organism evidence="2">
    <name type="scientific">Blumeria graminis f. sp. tritici 96224</name>
    <dbReference type="NCBI Taxonomy" id="1268274"/>
    <lineage>
        <taxon>Eukaryota</taxon>
        <taxon>Fungi</taxon>
        <taxon>Dikarya</taxon>
        <taxon>Ascomycota</taxon>
        <taxon>Pezizomycotina</taxon>
        <taxon>Leotiomycetes</taxon>
        <taxon>Erysiphales</taxon>
        <taxon>Erysiphaceae</taxon>
        <taxon>Blumeria</taxon>
    </lineage>
</organism>
<reference evidence="2" key="1">
    <citation type="submission" date="2018-07" db="EMBL/GenBank/DDBJ databases">
        <authorList>
            <person name="Quirk P.G."/>
            <person name="Krulwich T.A."/>
        </authorList>
    </citation>
    <scope>NUCLEOTIDE SEQUENCE</scope>
    <source>
        <strain evidence="2">96224</strain>
    </source>
</reference>
<dbReference type="AlphaFoldDB" id="A0A381L7U6"/>
<protein>
    <submittedName>
        <fullName evidence="2">BgtAc-30415</fullName>
    </submittedName>
</protein>
<evidence type="ECO:0000256" key="1">
    <source>
        <dbReference type="SAM" id="MobiDB-lite"/>
    </source>
</evidence>
<dbReference type="EMBL" id="UIGY01000046">
    <property type="protein sequence ID" value="SUZ09276.1"/>
    <property type="molecule type" value="Genomic_DNA"/>
</dbReference>
<gene>
    <name evidence="2" type="ORF">BGT96224V2_LOCUS2442</name>
</gene>